<dbReference type="RefSeq" id="WP_152191057.1">
    <property type="nucleotide sequence ID" value="NZ_WFKI01000023.1"/>
</dbReference>
<comment type="caution">
    <text evidence="3">The sequence shown here is derived from an EMBL/GenBank/DDBJ whole genome shotgun (WGS) entry which is preliminary data.</text>
</comment>
<dbReference type="InterPro" id="IPR001387">
    <property type="entry name" value="Cro/C1-type_HTH"/>
</dbReference>
<dbReference type="EMBL" id="WFKJ01000035">
    <property type="protein sequence ID" value="KAB7889417.1"/>
    <property type="molecule type" value="Genomic_DNA"/>
</dbReference>
<reference evidence="5 6" key="1">
    <citation type="submission" date="2019-10" db="EMBL/GenBank/DDBJ databases">
        <title>Poseidonibacter ostreae sp. nov., isolated from the gut of the Ostrea denselamellosa.</title>
        <authorList>
            <person name="Choi A."/>
        </authorList>
    </citation>
    <scope>NUCLEOTIDE SEQUENCE [LARGE SCALE GENOMIC DNA]</scope>
    <source>
        <strain evidence="3 6">SJOD-M-33</strain>
        <strain evidence="4 5">SJOD-M-5</strain>
    </source>
</reference>
<dbReference type="Proteomes" id="UP000461010">
    <property type="component" value="Unassembled WGS sequence"/>
</dbReference>
<dbReference type="Gene3D" id="1.10.260.40">
    <property type="entry name" value="lambda repressor-like DNA-binding domains"/>
    <property type="match status" value="1"/>
</dbReference>
<gene>
    <name evidence="4" type="ORF">GBG18_10955</name>
    <name evidence="3" type="ORF">GBG19_11990</name>
</gene>
<dbReference type="EMBL" id="WFKK01000040">
    <property type="protein sequence ID" value="KAB7886583.1"/>
    <property type="molecule type" value="Genomic_DNA"/>
</dbReference>
<feature type="domain" description="HTH cro/C1-type" evidence="2">
    <location>
        <begin position="46"/>
        <end position="98"/>
    </location>
</feature>
<evidence type="ECO:0000313" key="4">
    <source>
        <dbReference type="EMBL" id="KAB7889417.1"/>
    </source>
</evidence>
<evidence type="ECO:0000313" key="6">
    <source>
        <dbReference type="Proteomes" id="UP000472839"/>
    </source>
</evidence>
<dbReference type="AlphaFoldDB" id="A0A6L4WQ06"/>
<evidence type="ECO:0000256" key="1">
    <source>
        <dbReference type="SAM" id="MobiDB-lite"/>
    </source>
</evidence>
<organism evidence="3 6">
    <name type="scientific">Poseidonibacter ostreae</name>
    <dbReference type="NCBI Taxonomy" id="2654171"/>
    <lineage>
        <taxon>Bacteria</taxon>
        <taxon>Pseudomonadati</taxon>
        <taxon>Campylobacterota</taxon>
        <taxon>Epsilonproteobacteria</taxon>
        <taxon>Campylobacterales</taxon>
        <taxon>Arcobacteraceae</taxon>
        <taxon>Poseidonibacter</taxon>
    </lineage>
</organism>
<evidence type="ECO:0000313" key="5">
    <source>
        <dbReference type="Proteomes" id="UP000461010"/>
    </source>
</evidence>
<keyword evidence="5" id="KW-1185">Reference proteome</keyword>
<proteinExistence type="predicted"/>
<sequence length="127" mass="14605">MSDLLKKLQDAQKTSKKDLKKNINTNNAFGTLTDDEISYVLALRAKKARISSNQTQSEFSKKAKLSSATTYSNFEQNGRISLINFIKVMRSFGRLDELENLLNETVKEKINKFDTKEKQRVKKVKKL</sequence>
<protein>
    <recommendedName>
        <fullName evidence="2">HTH cro/C1-type domain-containing protein</fullName>
    </recommendedName>
</protein>
<dbReference type="PROSITE" id="PS50943">
    <property type="entry name" value="HTH_CROC1"/>
    <property type="match status" value="1"/>
</dbReference>
<dbReference type="InterPro" id="IPR010982">
    <property type="entry name" value="Lambda_DNA-bd_dom_sf"/>
</dbReference>
<accession>A0A6L4WQ06</accession>
<feature type="region of interest" description="Disordered" evidence="1">
    <location>
        <begin position="1"/>
        <end position="20"/>
    </location>
</feature>
<dbReference type="Proteomes" id="UP000472839">
    <property type="component" value="Unassembled WGS sequence"/>
</dbReference>
<dbReference type="GO" id="GO:0003677">
    <property type="term" value="F:DNA binding"/>
    <property type="evidence" value="ECO:0007669"/>
    <property type="project" value="InterPro"/>
</dbReference>
<evidence type="ECO:0000313" key="3">
    <source>
        <dbReference type="EMBL" id="KAB7886583.1"/>
    </source>
</evidence>
<evidence type="ECO:0000259" key="2">
    <source>
        <dbReference type="PROSITE" id="PS50943"/>
    </source>
</evidence>
<name>A0A6L4WQ06_9BACT</name>